<evidence type="ECO:0000256" key="4">
    <source>
        <dbReference type="ARBA" id="ARBA00022490"/>
    </source>
</evidence>
<evidence type="ECO:0000313" key="9">
    <source>
        <dbReference type="Proteomes" id="UP000287033"/>
    </source>
</evidence>
<comment type="similarity">
    <text evidence="2">Belongs to the spectrin family.</text>
</comment>
<comment type="caution">
    <text evidence="8">The sequence shown here is derived from an EMBL/GenBank/DDBJ whole genome shotgun (WGS) entry which is preliminary data.</text>
</comment>
<dbReference type="Proteomes" id="UP000287033">
    <property type="component" value="Unassembled WGS sequence"/>
</dbReference>
<keyword evidence="3" id="KW-0117">Actin capping</keyword>
<keyword evidence="9" id="KW-1185">Reference proteome</keyword>
<dbReference type="GO" id="GO:0016020">
    <property type="term" value="C:membrane"/>
    <property type="evidence" value="ECO:0007669"/>
    <property type="project" value="UniProtKB-ARBA"/>
</dbReference>
<proteinExistence type="inferred from homology"/>
<dbReference type="Gene3D" id="1.20.58.60">
    <property type="match status" value="1"/>
</dbReference>
<dbReference type="OrthoDB" id="5865767at2759"/>
<name>A0A401TD44_CHIPU</name>
<evidence type="ECO:0000256" key="1">
    <source>
        <dbReference type="ARBA" id="ARBA00004245"/>
    </source>
</evidence>
<gene>
    <name evidence="8" type="ORF">chiPu_0024860</name>
</gene>
<organism evidence="8 9">
    <name type="scientific">Chiloscyllium punctatum</name>
    <name type="common">Brownbanded bambooshark</name>
    <name type="synonym">Hemiscyllium punctatum</name>
    <dbReference type="NCBI Taxonomy" id="137246"/>
    <lineage>
        <taxon>Eukaryota</taxon>
        <taxon>Metazoa</taxon>
        <taxon>Chordata</taxon>
        <taxon>Craniata</taxon>
        <taxon>Vertebrata</taxon>
        <taxon>Chondrichthyes</taxon>
        <taxon>Elasmobranchii</taxon>
        <taxon>Galeomorphii</taxon>
        <taxon>Galeoidea</taxon>
        <taxon>Orectolobiformes</taxon>
        <taxon>Hemiscylliidae</taxon>
        <taxon>Chiloscyllium</taxon>
    </lineage>
</organism>
<dbReference type="CDD" id="cd00176">
    <property type="entry name" value="SPEC"/>
    <property type="match status" value="1"/>
</dbReference>
<accession>A0A401TD44</accession>
<dbReference type="Pfam" id="PF00435">
    <property type="entry name" value="Spectrin"/>
    <property type="match status" value="1"/>
</dbReference>
<dbReference type="GO" id="GO:0005737">
    <property type="term" value="C:cytoplasm"/>
    <property type="evidence" value="ECO:0007669"/>
    <property type="project" value="UniProtKB-ARBA"/>
</dbReference>
<dbReference type="EMBL" id="BEZZ01047598">
    <property type="protein sequence ID" value="GCC40515.1"/>
    <property type="molecule type" value="Genomic_DNA"/>
</dbReference>
<keyword evidence="6" id="KW-0009">Actin-binding</keyword>
<dbReference type="GO" id="GO:0051693">
    <property type="term" value="P:actin filament capping"/>
    <property type="evidence" value="ECO:0007669"/>
    <property type="project" value="UniProtKB-KW"/>
</dbReference>
<sequence length="152" mass="16507">MMQTPRVPNWGPTGSSPCLYPCGFGLCSALPGQPSLEGRCLILAVAFSPVLEVHQFAQEAVVAESWLSAQERLVNSNQLGNSVDEVEQLIKRHEAFRKAAAAWEERFSSLRRLTTVGPNKQGTFPNMTEFAFQTVAGREPAVMGPGLGGYPE</sequence>
<protein>
    <submittedName>
        <fullName evidence="8">Uncharacterized protein</fullName>
    </submittedName>
</protein>
<evidence type="ECO:0000256" key="2">
    <source>
        <dbReference type="ARBA" id="ARBA00006826"/>
    </source>
</evidence>
<evidence type="ECO:0000256" key="6">
    <source>
        <dbReference type="ARBA" id="ARBA00023203"/>
    </source>
</evidence>
<evidence type="ECO:0000256" key="7">
    <source>
        <dbReference type="ARBA" id="ARBA00023212"/>
    </source>
</evidence>
<dbReference type="InterPro" id="IPR002017">
    <property type="entry name" value="Spectrin_repeat"/>
</dbReference>
<evidence type="ECO:0000256" key="3">
    <source>
        <dbReference type="ARBA" id="ARBA00022467"/>
    </source>
</evidence>
<dbReference type="GO" id="GO:0003779">
    <property type="term" value="F:actin binding"/>
    <property type="evidence" value="ECO:0007669"/>
    <property type="project" value="UniProtKB-KW"/>
</dbReference>
<dbReference type="FunFam" id="1.20.58.60:FF:000011">
    <property type="entry name" value="Spectrin beta chain"/>
    <property type="match status" value="1"/>
</dbReference>
<keyword evidence="7" id="KW-0206">Cytoskeleton</keyword>
<keyword evidence="5" id="KW-0677">Repeat</keyword>
<reference evidence="8 9" key="1">
    <citation type="journal article" date="2018" name="Nat. Ecol. Evol.">
        <title>Shark genomes provide insights into elasmobranch evolution and the origin of vertebrates.</title>
        <authorList>
            <person name="Hara Y"/>
            <person name="Yamaguchi K"/>
            <person name="Onimaru K"/>
            <person name="Kadota M"/>
            <person name="Koyanagi M"/>
            <person name="Keeley SD"/>
            <person name="Tatsumi K"/>
            <person name="Tanaka K"/>
            <person name="Motone F"/>
            <person name="Kageyama Y"/>
            <person name="Nozu R"/>
            <person name="Adachi N"/>
            <person name="Nishimura O"/>
            <person name="Nakagawa R"/>
            <person name="Tanegashima C"/>
            <person name="Kiyatake I"/>
            <person name="Matsumoto R"/>
            <person name="Murakumo K"/>
            <person name="Nishida K"/>
            <person name="Terakita A"/>
            <person name="Kuratani S"/>
            <person name="Sato K"/>
            <person name="Hyodo S Kuraku.S."/>
        </authorList>
    </citation>
    <scope>NUCLEOTIDE SEQUENCE [LARGE SCALE GENOMIC DNA]</scope>
</reference>
<dbReference type="STRING" id="137246.A0A401TD44"/>
<evidence type="ECO:0000313" key="8">
    <source>
        <dbReference type="EMBL" id="GCC40515.1"/>
    </source>
</evidence>
<comment type="subcellular location">
    <subcellularLocation>
        <location evidence="1">Cytoplasm</location>
        <location evidence="1">Cytoskeleton</location>
    </subcellularLocation>
</comment>
<dbReference type="AlphaFoldDB" id="A0A401TD44"/>
<keyword evidence="4" id="KW-0963">Cytoplasm</keyword>
<evidence type="ECO:0000256" key="5">
    <source>
        <dbReference type="ARBA" id="ARBA00022737"/>
    </source>
</evidence>
<dbReference type="SUPFAM" id="SSF46966">
    <property type="entry name" value="Spectrin repeat"/>
    <property type="match status" value="1"/>
</dbReference>
<dbReference type="InterPro" id="IPR018159">
    <property type="entry name" value="Spectrin/alpha-actinin"/>
</dbReference>
<dbReference type="GO" id="GO:0005856">
    <property type="term" value="C:cytoskeleton"/>
    <property type="evidence" value="ECO:0007669"/>
    <property type="project" value="UniProtKB-SubCell"/>
</dbReference>